<proteinExistence type="predicted"/>
<keyword evidence="3" id="KW-1185">Reference proteome</keyword>
<organism evidence="2 3">
    <name type="scientific">Nezara viridula</name>
    <name type="common">Southern green stink bug</name>
    <name type="synonym">Cimex viridulus</name>
    <dbReference type="NCBI Taxonomy" id="85310"/>
    <lineage>
        <taxon>Eukaryota</taxon>
        <taxon>Metazoa</taxon>
        <taxon>Ecdysozoa</taxon>
        <taxon>Arthropoda</taxon>
        <taxon>Hexapoda</taxon>
        <taxon>Insecta</taxon>
        <taxon>Pterygota</taxon>
        <taxon>Neoptera</taxon>
        <taxon>Paraneoptera</taxon>
        <taxon>Hemiptera</taxon>
        <taxon>Heteroptera</taxon>
        <taxon>Panheteroptera</taxon>
        <taxon>Pentatomomorpha</taxon>
        <taxon>Pentatomoidea</taxon>
        <taxon>Pentatomidae</taxon>
        <taxon>Pentatominae</taxon>
        <taxon>Nezara</taxon>
    </lineage>
</organism>
<accession>A0A9P0E267</accession>
<protein>
    <submittedName>
        <fullName evidence="2">Uncharacterized protein</fullName>
    </submittedName>
</protein>
<evidence type="ECO:0000256" key="1">
    <source>
        <dbReference type="SAM" id="MobiDB-lite"/>
    </source>
</evidence>
<gene>
    <name evidence="2" type="ORF">NEZAVI_LOCUS949</name>
</gene>
<evidence type="ECO:0000313" key="3">
    <source>
        <dbReference type="Proteomes" id="UP001152798"/>
    </source>
</evidence>
<evidence type="ECO:0000313" key="2">
    <source>
        <dbReference type="EMBL" id="CAH1389555.1"/>
    </source>
</evidence>
<dbReference type="EMBL" id="OV725077">
    <property type="protein sequence ID" value="CAH1389555.1"/>
    <property type="molecule type" value="Genomic_DNA"/>
</dbReference>
<name>A0A9P0E267_NEZVI</name>
<reference evidence="2" key="1">
    <citation type="submission" date="2022-01" db="EMBL/GenBank/DDBJ databases">
        <authorList>
            <person name="King R."/>
        </authorList>
    </citation>
    <scope>NUCLEOTIDE SEQUENCE</scope>
</reference>
<dbReference type="AlphaFoldDB" id="A0A9P0E267"/>
<dbReference type="Proteomes" id="UP001152798">
    <property type="component" value="Chromosome 1"/>
</dbReference>
<feature type="region of interest" description="Disordered" evidence="1">
    <location>
        <begin position="19"/>
        <end position="43"/>
    </location>
</feature>
<sequence>MMYPPRQWLSSTTRALDTSLKRTAHTRSLEGHTTEEPTIDQGRAREEAMCTLRRLQTKWRSCSGLRRGEVSAPPLLASSSPIGPSLPSTTRLAMTSHPHTCIPPPRRGTHRIPTTCTRTGRVNALLPFLR</sequence>